<accession>A0ABQ7S5W2</accession>
<evidence type="ECO:0000313" key="4">
    <source>
        <dbReference type="Proteomes" id="UP000825002"/>
    </source>
</evidence>
<keyword evidence="2" id="KW-0472">Membrane</keyword>
<feature type="transmembrane region" description="Helical" evidence="2">
    <location>
        <begin position="624"/>
        <end position="640"/>
    </location>
</feature>
<dbReference type="EMBL" id="JAIFTH010000938">
    <property type="protein sequence ID" value="KAG9508809.1"/>
    <property type="molecule type" value="Genomic_DNA"/>
</dbReference>
<sequence length="881" mass="98369">STVLFMWPMMYWCAAPPDWSLALIAQPLTIAPHVNNRTVNITSRSDWTLSTASTTKQNNDNNSRAHEHEQQQLLSNQSVPPSTMNVNQSNNKKVIDTNKYWYEMGVANPRDSFTAARARAEGYDDDTEFVAQCLQYRTLILPNTGTPASANYNSTIDIEWGNVVKCQHGWQFARANMALGVTQQFALVCERAWLRAWLAFGVASASLAAIVCINLKNKLLISQLNQLSMSDKSLSVDHHGADEDEEVSLKQNKQQEEKLTTTTNTDDFSWDQDWHQLSNELASSSTNNNLQFATISEDTTELDTELVRHLSSLHLNHTNLTNSNINVNSPMLIQANSLETISNELTHSTKHIEYYSEVTTMKTHTIPIGVPTVLTFVTLLSNLYFDATRKHHSSSGWQNQSQSSLAAFVVCLAARSFLLTYIIIELVHRVLLGANNDDGTNNRNNDANILLMKRTRLKWWPIIVISTWIAAHAMWPAIAVHWCAQTWFELHAFLTRASVILLTMMAVTRLMQHYCAKIRGPSHYDTLRSMNQGTGAHSQLANNQLPLSMIANSSTSTTLINVNDQHDVVIKTRVPRQPHQQRAKIQCDYCAAPPCTRLSHTLSSNANNGYSSDGPLSSTHFRRYVYVVCACCAMSYWLALCMSDHRTIEGHLQLENRQASIITQLAATTTTTATNNNSNSNSNNQHAADGPHVEWYTLVFPVATALNGWPAQLLALIVHAHLSGTTQQRSVQRITRITQVSALCTCFVWMLTVSVLRSITASSAQHLIGNESTVRYLQLITRFLASLTLIDFLSTCKRLWQRQSGLTLVTLDCWLMFWFAGATLGSLVPLWDSIDVLIVPIVMIVTNGALALAASGMGTSLKCHLCPLLFFDDTKHHEIIG</sequence>
<keyword evidence="4" id="KW-1185">Reference proteome</keyword>
<comment type="caution">
    <text evidence="3">The sequence shown here is derived from an EMBL/GenBank/DDBJ whole genome shotgun (WGS) entry which is preliminary data.</text>
</comment>
<feature type="transmembrane region" description="Helical" evidence="2">
    <location>
        <begin position="366"/>
        <end position="385"/>
    </location>
</feature>
<feature type="region of interest" description="Disordered" evidence="1">
    <location>
        <begin position="50"/>
        <end position="90"/>
    </location>
</feature>
<evidence type="ECO:0000313" key="3">
    <source>
        <dbReference type="EMBL" id="KAG9508809.1"/>
    </source>
</evidence>
<keyword evidence="2" id="KW-0812">Transmembrane</keyword>
<feature type="compositionally biased region" description="Polar residues" evidence="1">
    <location>
        <begin position="50"/>
        <end position="62"/>
    </location>
</feature>
<feature type="non-terminal residue" evidence="3">
    <location>
        <position position="1"/>
    </location>
</feature>
<name>A0ABQ7S5W2_9ACAR</name>
<dbReference type="Proteomes" id="UP000825002">
    <property type="component" value="Unassembled WGS sequence"/>
</dbReference>
<evidence type="ECO:0000256" key="2">
    <source>
        <dbReference type="SAM" id="Phobius"/>
    </source>
</evidence>
<feature type="transmembrane region" description="Helical" evidence="2">
    <location>
        <begin position="806"/>
        <end position="831"/>
    </location>
</feature>
<organism evidence="3 4">
    <name type="scientific">Fragariocoptes setiger</name>
    <dbReference type="NCBI Taxonomy" id="1670756"/>
    <lineage>
        <taxon>Eukaryota</taxon>
        <taxon>Metazoa</taxon>
        <taxon>Ecdysozoa</taxon>
        <taxon>Arthropoda</taxon>
        <taxon>Chelicerata</taxon>
        <taxon>Arachnida</taxon>
        <taxon>Acari</taxon>
        <taxon>Acariformes</taxon>
        <taxon>Trombidiformes</taxon>
        <taxon>Prostigmata</taxon>
        <taxon>Eupodina</taxon>
        <taxon>Eriophyoidea</taxon>
        <taxon>Phytoptidae</taxon>
        <taxon>Fragariocoptes</taxon>
    </lineage>
</organism>
<gene>
    <name evidence="3" type="ORF">GZH46_02689</name>
</gene>
<evidence type="ECO:0000256" key="1">
    <source>
        <dbReference type="SAM" id="MobiDB-lite"/>
    </source>
</evidence>
<feature type="transmembrane region" description="Helical" evidence="2">
    <location>
        <begin position="192"/>
        <end position="215"/>
    </location>
</feature>
<feature type="region of interest" description="Disordered" evidence="1">
    <location>
        <begin position="235"/>
        <end position="265"/>
    </location>
</feature>
<feature type="transmembrane region" description="Helical" evidence="2">
    <location>
        <begin position="776"/>
        <end position="794"/>
    </location>
</feature>
<feature type="transmembrane region" description="Helical" evidence="2">
    <location>
        <begin position="405"/>
        <end position="424"/>
    </location>
</feature>
<feature type="transmembrane region" description="Helical" evidence="2">
    <location>
        <begin position="698"/>
        <end position="722"/>
    </location>
</feature>
<keyword evidence="2" id="KW-1133">Transmembrane helix</keyword>
<reference evidence="3 4" key="1">
    <citation type="submission" date="2020-10" db="EMBL/GenBank/DDBJ databases">
        <authorList>
            <person name="Klimov P.B."/>
            <person name="Dyachkov S.M."/>
            <person name="Chetverikov P.E."/>
        </authorList>
    </citation>
    <scope>NUCLEOTIDE SEQUENCE [LARGE SCALE GENOMIC DNA]</scope>
    <source>
        <strain evidence="3">BMOC 18-1129-001#AD2665</strain>
        <tissue evidence="3">Entire mites</tissue>
    </source>
</reference>
<protein>
    <recommendedName>
        <fullName evidence="5">Transmembrane protein</fullName>
    </recommendedName>
</protein>
<feature type="transmembrane region" description="Helical" evidence="2">
    <location>
        <begin position="837"/>
        <end position="854"/>
    </location>
</feature>
<feature type="compositionally biased region" description="Polar residues" evidence="1">
    <location>
        <begin position="71"/>
        <end position="90"/>
    </location>
</feature>
<proteinExistence type="predicted"/>
<feature type="transmembrane region" description="Helical" evidence="2">
    <location>
        <begin position="459"/>
        <end position="478"/>
    </location>
</feature>
<feature type="transmembrane region" description="Helical" evidence="2">
    <location>
        <begin position="734"/>
        <end position="756"/>
    </location>
</feature>
<feature type="transmembrane region" description="Helical" evidence="2">
    <location>
        <begin position="490"/>
        <end position="511"/>
    </location>
</feature>
<evidence type="ECO:0008006" key="5">
    <source>
        <dbReference type="Google" id="ProtNLM"/>
    </source>
</evidence>